<feature type="binding site" evidence="9">
    <location>
        <position position="212"/>
    </location>
    <ligand>
        <name>chlorophyll a</name>
        <dbReference type="ChEBI" id="CHEBI:58416"/>
        <label>4</label>
    </ligand>
</feature>
<keyword evidence="7" id="KW-0603">Photosystem I</keyword>
<feature type="binding site" evidence="9">
    <location>
        <position position="58"/>
    </location>
    <ligand>
        <name>chlorophyll a</name>
        <dbReference type="ChEBI" id="CHEBI:58416"/>
        <label>1</label>
    </ligand>
</feature>
<name>A0A4V8H002_9CHLO</name>
<evidence type="ECO:0000256" key="7">
    <source>
        <dbReference type="RuleBase" id="RU363080"/>
    </source>
</evidence>
<keyword evidence="4 7" id="KW-0934">Plastid</keyword>
<evidence type="ECO:0000256" key="1">
    <source>
        <dbReference type="ARBA" id="ARBA00022494"/>
    </source>
</evidence>
<dbReference type="SMR" id="A0A4V8H002"/>
<feature type="binding site" evidence="6">
    <location>
        <position position="185"/>
    </location>
    <ligand>
        <name>chlorophyll b</name>
        <dbReference type="ChEBI" id="CHEBI:61721"/>
        <label>2</label>
    </ligand>
</feature>
<feature type="binding site" description="axial binding residue" evidence="6">
    <location>
        <position position="148"/>
    </location>
    <ligand>
        <name>chlorophyll b</name>
        <dbReference type="ChEBI" id="CHEBI:61721"/>
        <label>1</label>
    </ligand>
    <ligandPart>
        <name>Mg</name>
        <dbReference type="ChEBI" id="CHEBI:25107"/>
    </ligandPart>
</feature>
<dbReference type="GO" id="GO:0009522">
    <property type="term" value="C:photosystem I"/>
    <property type="evidence" value="ECO:0007669"/>
    <property type="project" value="UniProtKB-KW"/>
</dbReference>
<dbReference type="GO" id="GO:0016168">
    <property type="term" value="F:chlorophyll binding"/>
    <property type="evidence" value="ECO:0007669"/>
    <property type="project" value="UniProtKB-KW"/>
</dbReference>
<keyword evidence="7" id="KW-0793">Thylakoid</keyword>
<dbReference type="InterPro" id="IPR001344">
    <property type="entry name" value="Chloro_AB-bd_pln"/>
</dbReference>
<dbReference type="PDB" id="6IGZ">
    <property type="method" value="EM"/>
    <property type="resolution" value="3.49 A"/>
    <property type="chains" value="9=1-222"/>
</dbReference>
<dbReference type="Pfam" id="PF00504">
    <property type="entry name" value="Chloroa_b-bind"/>
    <property type="match status" value="1"/>
</dbReference>
<evidence type="ECO:0000256" key="5">
    <source>
        <dbReference type="ARBA" id="ARBA00022991"/>
    </source>
</evidence>
<proteinExistence type="evidence at protein level"/>
<feature type="binding site" evidence="6 9">
    <location>
        <position position="173"/>
    </location>
    <ligand>
        <name>chlorophyll a</name>
        <dbReference type="ChEBI" id="CHEBI:58416"/>
        <label>1</label>
    </ligand>
</feature>
<dbReference type="GO" id="GO:0009523">
    <property type="term" value="C:photosystem II"/>
    <property type="evidence" value="ECO:0007669"/>
    <property type="project" value="UniProtKB-KW"/>
</dbReference>
<feature type="binding site" evidence="9">
    <location>
        <position position="146"/>
    </location>
    <ligand>
        <name>chlorophyll a</name>
        <dbReference type="ChEBI" id="CHEBI:58416"/>
        <label>3</label>
    </ligand>
</feature>
<feature type="binding site" description="axial binding residue" evidence="6">
    <location>
        <position position="122"/>
    </location>
    <ligand>
        <name>chlorophyll b</name>
        <dbReference type="ChEBI" id="CHEBI:61721"/>
        <label>1</label>
    </ligand>
    <ligandPart>
        <name>Mg</name>
        <dbReference type="ChEBI" id="CHEBI:25107"/>
    </ligandPart>
</feature>
<dbReference type="SUPFAM" id="SSF103511">
    <property type="entry name" value="Chlorophyll a-b binding protein"/>
    <property type="match status" value="1"/>
</dbReference>
<feature type="binding site" evidence="9">
    <location>
        <position position="209"/>
    </location>
    <ligand>
        <name>chlorophyll a</name>
        <dbReference type="ChEBI" id="CHEBI:58416"/>
        <label>4</label>
    </ligand>
</feature>
<feature type="binding site" evidence="9">
    <location>
        <position position="38"/>
    </location>
    <ligand>
        <name>chlorophyll b</name>
        <dbReference type="ChEBI" id="CHEBI:61721"/>
        <note>axial binding residue</note>
    </ligand>
    <ligandPart>
        <name>Mg</name>
        <dbReference type="ChEBI" id="CHEBI:25107"/>
    </ligandPart>
</feature>
<dbReference type="GO" id="GO:0009535">
    <property type="term" value="C:chloroplast thylakoid membrane"/>
    <property type="evidence" value="ECO:0007669"/>
    <property type="project" value="UniProtKB-SubCell"/>
</dbReference>
<evidence type="ECO:0000256" key="6">
    <source>
        <dbReference type="PIRSR" id="PIRSR601344-1"/>
    </source>
</evidence>
<dbReference type="PANTHER" id="PTHR21649">
    <property type="entry name" value="CHLOROPHYLL A/B BINDING PROTEIN"/>
    <property type="match status" value="1"/>
</dbReference>
<organism evidence="8">
    <name type="scientific">Bryopsis corticulans</name>
    <dbReference type="NCBI Taxonomy" id="325651"/>
    <lineage>
        <taxon>Eukaryota</taxon>
        <taxon>Viridiplantae</taxon>
        <taxon>Chlorophyta</taxon>
        <taxon>core chlorophytes</taxon>
        <taxon>Ulvophyceae</taxon>
        <taxon>TCBD clade</taxon>
        <taxon>Bryopsidales</taxon>
        <taxon>Bryopsidineae</taxon>
        <taxon>Bryopsidaceae</taxon>
        <taxon>Bryopsis</taxon>
    </lineage>
</organism>
<keyword evidence="7" id="KW-0604">Photosystem II</keyword>
<sequence>MASSMLLGLTKPVVVGGARVQARRNMNVACNAASRPMWLVGASAPDYLDGSMAGDYGYDPLGLGSDADRLAWYREAEKVNGRWAMNAVAGIVFCELLGIQTNWWEVGQNPDLPVDLPFNALVAIEAVIMGFFEVKRYQGWKDTGMSGLNDSFPWDPLGMTSERVELAEIKNGRLAMFAWTGFIAQAVVVRKGPVACLNAHLADPFGQNILTNVLNIPENIAQ</sequence>
<keyword evidence="3 7" id="KW-0602">Photosynthesis</keyword>
<evidence type="ECO:0007829" key="9">
    <source>
        <dbReference type="PDB" id="6IGZ"/>
    </source>
</evidence>
<dbReference type="Gene3D" id="1.10.3460.10">
    <property type="entry name" value="Chlorophyll a/b binding protein domain"/>
    <property type="match status" value="1"/>
</dbReference>
<comment type="similarity">
    <text evidence="7">Belongs to the light-harvesting chlorophyll a/b-binding (LHC) protein family.</text>
</comment>
<feature type="binding site" description="axial binding residue" evidence="6">
    <location>
        <position position="82"/>
    </location>
    <ligand>
        <name>chlorophyll b</name>
        <dbReference type="ChEBI" id="CHEBI:61721"/>
        <label>1</label>
    </ligand>
    <ligandPart>
        <name>Mg</name>
        <dbReference type="ChEBI" id="CHEBI:25107"/>
    </ligandPart>
</feature>
<feature type="binding site" evidence="6">
    <location>
        <position position="200"/>
    </location>
    <ligand>
        <name>chlorophyll a</name>
        <dbReference type="ChEBI" id="CHEBI:58416"/>
        <label>1</label>
    </ligand>
</feature>
<feature type="binding site" evidence="9">
    <location>
        <position position="61"/>
    </location>
    <ligand>
        <name>all-trans-violaxanthin</name>
        <dbReference type="ChEBI" id="CHEBI:35288"/>
    </ligand>
</feature>
<evidence type="ECO:0000313" key="8">
    <source>
        <dbReference type="PDB" id="6IGZ"/>
    </source>
</evidence>
<comment type="function">
    <text evidence="7">The light-harvesting complex (LHC) functions as a light receptor, it captures and delivers excitation energy to photosystems with which it is closely associated.</text>
</comment>
<feature type="binding site" evidence="9">
    <location>
        <position position="56"/>
    </location>
    <ligand>
        <name>chlorophyll a</name>
        <dbReference type="ChEBI" id="CHEBI:58416"/>
        <label>1</label>
    </ligand>
</feature>
<protein>
    <recommendedName>
        <fullName evidence="7">Chlorophyll a-b binding protein, chloroplastic</fullName>
    </recommendedName>
</protein>
<accession>A0A4V8H002</accession>
<evidence type="ECO:0000256" key="2">
    <source>
        <dbReference type="ARBA" id="ARBA00022528"/>
    </source>
</evidence>
<dbReference type="PDBsum" id="6IGZ"/>
<evidence type="ECO:0000256" key="3">
    <source>
        <dbReference type="ARBA" id="ARBA00022531"/>
    </source>
</evidence>
<feature type="binding site" evidence="9">
    <location>
        <position position="103"/>
    </location>
    <ligand>
        <name>all-trans-violaxanthin</name>
        <dbReference type="ChEBI" id="CHEBI:35288"/>
    </ligand>
</feature>
<dbReference type="GO" id="GO:0009765">
    <property type="term" value="P:photosynthesis, light harvesting"/>
    <property type="evidence" value="ECO:0007669"/>
    <property type="project" value="InterPro"/>
</dbReference>
<reference evidence="8 9" key="1">
    <citation type="journal article" date="2019" name="Nat. Plants">
        <title>Structure of a green algal photosystem I in complex with a large number of light-harvesting complex I subunits.</title>
        <authorList>
            <person name="Qin X."/>
            <person name="Pi X."/>
            <person name="Wang W."/>
            <person name="Han G."/>
            <person name="Zhu L."/>
            <person name="Liu M."/>
            <person name="Cheng L."/>
            <person name="Shen J.R."/>
            <person name="Kuang T."/>
            <person name="Sui S.F."/>
        </authorList>
    </citation>
    <scope>STRUCTURE BY ELECTRON MICROSCOPY (3.49 ANGSTROMS) IN COMPLEX WITH ALL-TRANS-VIOLAXANTHIN; CHLOROPHYLL A AND CHLOROPHYLL B</scope>
</reference>
<keyword evidence="2 7" id="KW-0150">Chloroplast</keyword>
<feature type="binding site" evidence="9">
    <location>
        <position position="69"/>
    </location>
    <ligand>
        <name>chlorophyll a</name>
        <dbReference type="ChEBI" id="CHEBI:58416"/>
        <label>2</label>
    </ligand>
</feature>
<feature type="binding site" evidence="9">
    <location>
        <position position="168"/>
    </location>
    <ligand>
        <name>chlorophyll a</name>
        <dbReference type="ChEBI" id="CHEBI:58416"/>
        <label>3</label>
    </ligand>
</feature>
<evidence type="ECO:0000256" key="4">
    <source>
        <dbReference type="ARBA" id="ARBA00022640"/>
    </source>
</evidence>
<dbReference type="InterPro" id="IPR022796">
    <property type="entry name" value="Chloroa_b-bind"/>
</dbReference>
<feature type="binding site" evidence="6 9">
    <location>
        <position position="77"/>
    </location>
    <ligand>
        <name>chlorophyll a</name>
        <dbReference type="ChEBI" id="CHEBI:58416"/>
        <label>1</label>
    </ligand>
</feature>
<keyword evidence="5 7" id="KW-0157">Chromophore</keyword>
<dbReference type="AlphaFoldDB" id="A0A4V8H002"/>
<feature type="binding site" evidence="6">
    <location>
        <position position="171"/>
    </location>
    <ligand>
        <name>chlorophyll a</name>
        <dbReference type="ChEBI" id="CHEBI:58416"/>
        <label>1</label>
    </ligand>
</feature>
<keyword evidence="1 6" id="KW-0148">Chlorophyll</keyword>
<keyword evidence="8 9" id="KW-0002">3D-structure</keyword>
<feature type="binding site" evidence="6">
    <location>
        <position position="168"/>
    </location>
    <ligand>
        <name>chlorophyll b</name>
        <dbReference type="ChEBI" id="CHEBI:61721"/>
        <label>4</label>
    </ligand>
</feature>
<comment type="subcellular location">
    <subcellularLocation>
        <location evidence="7">Plastid</location>
        <location evidence="7">Chloroplast thylakoid membrane</location>
    </subcellularLocation>
</comment>
<feature type="binding site" evidence="9">
    <location>
        <position position="59"/>
    </location>
    <ligand>
        <name>all-trans-violaxanthin</name>
        <dbReference type="ChEBI" id="CHEBI:35288"/>
    </ligand>
</feature>